<dbReference type="SMART" id="SM00380">
    <property type="entry name" value="AP2"/>
    <property type="match status" value="1"/>
</dbReference>
<sequence>MKSAKFWNTEIQEELKRRFEHTEGVLYHKTNSPSFNGLPEGYFYRVGDKVKTKKLNYGHLAIDVYNKVKKRTSTYLVHRIVWFLEYGTQVKVIDHIDGNPENNNPPNLREATQQQNMYNKKKIDGCTSIYNGVTHRKGSSKRPWQAQIRINGYRKYIGSFATQEEAARAYDEYAKIHHGEFASLNFS</sequence>
<dbReference type="InterPro" id="IPR016177">
    <property type="entry name" value="DNA-bd_dom_sf"/>
</dbReference>
<name>A0A6B9X586_9CAUD</name>
<dbReference type="EMBL" id="MN850615">
    <property type="protein sequence ID" value="QHR71625.1"/>
    <property type="molecule type" value="Genomic_DNA"/>
</dbReference>
<dbReference type="Gene3D" id="3.30.730.10">
    <property type="entry name" value="AP2/ERF domain"/>
    <property type="match status" value="1"/>
</dbReference>
<keyword evidence="1" id="KW-0805">Transcription regulation</keyword>
<dbReference type="PROSITE" id="PS51032">
    <property type="entry name" value="AP2_ERF"/>
    <property type="match status" value="1"/>
</dbReference>
<dbReference type="Proteomes" id="UP000464265">
    <property type="component" value="Segment"/>
</dbReference>
<gene>
    <name evidence="5" type="ORF">kvi_146</name>
</gene>
<accession>A0A6B9X586</accession>
<feature type="domain" description="AP2/ERF" evidence="4">
    <location>
        <begin position="129"/>
        <end position="187"/>
    </location>
</feature>
<proteinExistence type="predicted"/>
<dbReference type="InterPro" id="IPR036955">
    <property type="entry name" value="AP2/ERF_dom_sf"/>
</dbReference>
<dbReference type="Pfam" id="PF13392">
    <property type="entry name" value="HNH_3"/>
    <property type="match status" value="1"/>
</dbReference>
<dbReference type="GO" id="GO:0003700">
    <property type="term" value="F:DNA-binding transcription factor activity"/>
    <property type="evidence" value="ECO:0007669"/>
    <property type="project" value="InterPro"/>
</dbReference>
<dbReference type="SUPFAM" id="SSF54171">
    <property type="entry name" value="DNA-binding domain"/>
    <property type="match status" value="1"/>
</dbReference>
<reference evidence="6" key="1">
    <citation type="submission" date="2019-12" db="EMBL/GenBank/DDBJ databases">
        <authorList>
            <person name="Olsen N.S."/>
            <person name="Junco L.M.F."/>
            <person name="Kot W."/>
            <person name="Hansen L.H."/>
        </authorList>
    </citation>
    <scope>NUCLEOTIDE SEQUENCE [LARGE SCALE GENOMIC DNA]</scope>
</reference>
<dbReference type="SUPFAM" id="SSF54060">
    <property type="entry name" value="His-Me finger endonucleases"/>
    <property type="match status" value="1"/>
</dbReference>
<dbReference type="CDD" id="cd00018">
    <property type="entry name" value="AP2"/>
    <property type="match status" value="1"/>
</dbReference>
<dbReference type="GO" id="GO:0003677">
    <property type="term" value="F:DNA binding"/>
    <property type="evidence" value="ECO:0007669"/>
    <property type="project" value="UniProtKB-KW"/>
</dbReference>
<evidence type="ECO:0000256" key="3">
    <source>
        <dbReference type="ARBA" id="ARBA00023163"/>
    </source>
</evidence>
<organism evidence="5 6">
    <name type="scientific">Escherichia phage kvi</name>
    <dbReference type="NCBI Taxonomy" id="2696413"/>
    <lineage>
        <taxon>Viruses</taxon>
        <taxon>Duplodnaviria</taxon>
        <taxon>Heunggongvirae</taxon>
        <taxon>Uroviricota</taxon>
        <taxon>Caudoviricetes</taxon>
        <taxon>Pantevenvirales</taxon>
        <taxon>Straboviridae</taxon>
        <taxon>Krischvirus</taxon>
        <taxon>Krischvirus RB49</taxon>
    </lineage>
</organism>
<evidence type="ECO:0000313" key="6">
    <source>
        <dbReference type="Proteomes" id="UP000464265"/>
    </source>
</evidence>
<protein>
    <recommendedName>
        <fullName evidence="4">AP2/ERF domain-containing protein</fullName>
    </recommendedName>
</protein>
<dbReference type="InterPro" id="IPR001471">
    <property type="entry name" value="AP2/ERF_dom"/>
</dbReference>
<dbReference type="InterPro" id="IPR003615">
    <property type="entry name" value="HNH_nuc"/>
</dbReference>
<dbReference type="InterPro" id="IPR044925">
    <property type="entry name" value="His-Me_finger_sf"/>
</dbReference>
<evidence type="ECO:0000256" key="1">
    <source>
        <dbReference type="ARBA" id="ARBA00023015"/>
    </source>
</evidence>
<evidence type="ECO:0000259" key="4">
    <source>
        <dbReference type="PROSITE" id="PS51032"/>
    </source>
</evidence>
<evidence type="ECO:0000256" key="2">
    <source>
        <dbReference type="ARBA" id="ARBA00023125"/>
    </source>
</evidence>
<evidence type="ECO:0000313" key="5">
    <source>
        <dbReference type="EMBL" id="QHR71625.1"/>
    </source>
</evidence>
<dbReference type="Gene3D" id="3.90.75.20">
    <property type="match status" value="1"/>
</dbReference>
<keyword evidence="3" id="KW-0804">Transcription</keyword>
<keyword evidence="2" id="KW-0238">DNA-binding</keyword>